<dbReference type="InterPro" id="IPR010985">
    <property type="entry name" value="Ribbon_hlx_hlx"/>
</dbReference>
<dbReference type="AlphaFoldDB" id="A0A225NDA8"/>
<dbReference type="SUPFAM" id="SSF47598">
    <property type="entry name" value="Ribbon-helix-helix"/>
    <property type="match status" value="1"/>
</dbReference>
<keyword evidence="4" id="KW-1185">Reference proteome</keyword>
<dbReference type="RefSeq" id="WP_088652605.1">
    <property type="nucleotide sequence ID" value="NZ_AQQR01000024.1"/>
</dbReference>
<accession>A0A225NDA8</accession>
<evidence type="ECO:0000256" key="2">
    <source>
        <dbReference type="ARBA" id="ARBA00022649"/>
    </source>
</evidence>
<dbReference type="PANTHER" id="PTHR36582">
    <property type="entry name" value="ANTITOXIN PARD"/>
    <property type="match status" value="1"/>
</dbReference>
<comment type="caution">
    <text evidence="3">The sequence shown here is derived from an EMBL/GenBank/DDBJ whole genome shotgun (WGS) entry which is preliminary data.</text>
</comment>
<dbReference type="GO" id="GO:0006355">
    <property type="term" value="P:regulation of DNA-templated transcription"/>
    <property type="evidence" value="ECO:0007669"/>
    <property type="project" value="InterPro"/>
</dbReference>
<sequence length="83" mass="8966">MATRNVVLTDHQSRFVDDLVTSGRYQNASEALRAGLRLLEQDEAEAGALRDRLAKGVGQARAGDLAEGSGEDAIRRAFARRAP</sequence>
<protein>
    <submittedName>
        <fullName evidence="3">Addiction module antitoxin</fullName>
    </submittedName>
</protein>
<dbReference type="EMBL" id="AQQR01000024">
    <property type="protein sequence ID" value="OWU68045.1"/>
    <property type="molecule type" value="Genomic_DNA"/>
</dbReference>
<dbReference type="Pfam" id="PF03693">
    <property type="entry name" value="ParD_antitoxin"/>
    <property type="match status" value="1"/>
</dbReference>
<dbReference type="Gene3D" id="6.10.10.120">
    <property type="entry name" value="Antitoxin ParD1-like"/>
    <property type="match status" value="1"/>
</dbReference>
<dbReference type="NCBIfam" id="TIGR02606">
    <property type="entry name" value="antidote_CC2985"/>
    <property type="match status" value="1"/>
</dbReference>
<gene>
    <name evidence="3" type="ORF">ATO3_24920</name>
</gene>
<dbReference type="InterPro" id="IPR022789">
    <property type="entry name" value="ParD"/>
</dbReference>
<evidence type="ECO:0000256" key="1">
    <source>
        <dbReference type="ARBA" id="ARBA00008580"/>
    </source>
</evidence>
<dbReference type="OrthoDB" id="9811310at2"/>
<dbReference type="InterPro" id="IPR038296">
    <property type="entry name" value="ParD_sf"/>
</dbReference>
<reference evidence="3 4" key="1">
    <citation type="submission" date="2013-04" db="EMBL/GenBank/DDBJ databases">
        <title>Oceanicola sp. 22II1-22F33 Genome Sequencing.</title>
        <authorList>
            <person name="Lai Q."/>
            <person name="Li G."/>
            <person name="Shao Z."/>
        </authorList>
    </citation>
    <scope>NUCLEOTIDE SEQUENCE [LARGE SCALE GENOMIC DNA]</scope>
    <source>
        <strain evidence="3 4">22II1-22F33</strain>
    </source>
</reference>
<dbReference type="CDD" id="cd22231">
    <property type="entry name" value="RHH_NikR_HicB-like"/>
    <property type="match status" value="1"/>
</dbReference>
<organism evidence="3 4">
    <name type="scientific">Marinibacterium profundimaris</name>
    <dbReference type="NCBI Taxonomy" id="1679460"/>
    <lineage>
        <taxon>Bacteria</taxon>
        <taxon>Pseudomonadati</taxon>
        <taxon>Pseudomonadota</taxon>
        <taxon>Alphaproteobacteria</taxon>
        <taxon>Rhodobacterales</taxon>
        <taxon>Paracoccaceae</taxon>
        <taxon>Marinibacterium</taxon>
    </lineage>
</organism>
<evidence type="ECO:0000313" key="3">
    <source>
        <dbReference type="EMBL" id="OWU68045.1"/>
    </source>
</evidence>
<dbReference type="Proteomes" id="UP000215377">
    <property type="component" value="Unassembled WGS sequence"/>
</dbReference>
<evidence type="ECO:0000313" key="4">
    <source>
        <dbReference type="Proteomes" id="UP000215377"/>
    </source>
</evidence>
<name>A0A225NDA8_9RHOB</name>
<proteinExistence type="inferred from homology"/>
<comment type="similarity">
    <text evidence="1">Belongs to the ParD antitoxin family.</text>
</comment>
<keyword evidence="2" id="KW-1277">Toxin-antitoxin system</keyword>
<dbReference type="PANTHER" id="PTHR36582:SF2">
    <property type="entry name" value="ANTITOXIN PARD"/>
    <property type="match status" value="1"/>
</dbReference>